<protein>
    <submittedName>
        <fullName evidence="9">Unnamed protein product</fullName>
    </submittedName>
</protein>
<comment type="subcellular location">
    <subcellularLocation>
        <location evidence="1">Secreted</location>
    </subcellularLocation>
</comment>
<dbReference type="InterPro" id="IPR001254">
    <property type="entry name" value="Trypsin_dom"/>
</dbReference>
<evidence type="ECO:0000256" key="1">
    <source>
        <dbReference type="ARBA" id="ARBA00004613"/>
    </source>
</evidence>
<keyword evidence="5" id="KW-1015">Disulfide bond</keyword>
<dbReference type="SUPFAM" id="SSF50494">
    <property type="entry name" value="Trypsin-like serine proteases"/>
    <property type="match status" value="1"/>
</dbReference>
<dbReference type="InterPro" id="IPR050430">
    <property type="entry name" value="Peptidase_S1"/>
</dbReference>
<dbReference type="GO" id="GO:0006508">
    <property type="term" value="P:proteolysis"/>
    <property type="evidence" value="ECO:0007669"/>
    <property type="project" value="InterPro"/>
</dbReference>
<dbReference type="PANTHER" id="PTHR24276:SF98">
    <property type="entry name" value="FI18310P1-RELATED"/>
    <property type="match status" value="1"/>
</dbReference>
<evidence type="ECO:0000256" key="2">
    <source>
        <dbReference type="ARBA" id="ARBA00022525"/>
    </source>
</evidence>
<dbReference type="EMBL" id="BSXW01000183">
    <property type="protein sequence ID" value="GMF14144.1"/>
    <property type="molecule type" value="Genomic_DNA"/>
</dbReference>
<dbReference type="PANTHER" id="PTHR24276">
    <property type="entry name" value="POLYSERASE-RELATED"/>
    <property type="match status" value="1"/>
</dbReference>
<comment type="caution">
    <text evidence="9">The sequence shown here is derived from an EMBL/GenBank/DDBJ whole genome shotgun (WGS) entry which is preliminary data.</text>
</comment>
<evidence type="ECO:0000313" key="10">
    <source>
        <dbReference type="Proteomes" id="UP001165083"/>
    </source>
</evidence>
<dbReference type="Gene3D" id="2.40.10.10">
    <property type="entry name" value="Trypsin-like serine proteases"/>
    <property type="match status" value="1"/>
</dbReference>
<feature type="domain" description="Peptidase S1" evidence="8">
    <location>
        <begin position="29"/>
        <end position="177"/>
    </location>
</feature>
<feature type="chain" id="PRO_5040903328" evidence="7">
    <location>
        <begin position="20"/>
        <end position="177"/>
    </location>
</feature>
<dbReference type="OrthoDB" id="165530at2759"/>
<evidence type="ECO:0000313" key="9">
    <source>
        <dbReference type="EMBL" id="GMF14144.1"/>
    </source>
</evidence>
<dbReference type="Pfam" id="PF00089">
    <property type="entry name" value="Trypsin"/>
    <property type="match status" value="1"/>
</dbReference>
<dbReference type="SMART" id="SM00020">
    <property type="entry name" value="Tryp_SPc"/>
    <property type="match status" value="1"/>
</dbReference>
<organism evidence="9 10">
    <name type="scientific">Phytophthora lilii</name>
    <dbReference type="NCBI Taxonomy" id="2077276"/>
    <lineage>
        <taxon>Eukaryota</taxon>
        <taxon>Sar</taxon>
        <taxon>Stramenopiles</taxon>
        <taxon>Oomycota</taxon>
        <taxon>Peronosporomycetes</taxon>
        <taxon>Peronosporales</taxon>
        <taxon>Peronosporaceae</taxon>
        <taxon>Phytophthora</taxon>
    </lineage>
</organism>
<keyword evidence="4" id="KW-0843">Virulence</keyword>
<keyword evidence="10" id="KW-1185">Reference proteome</keyword>
<feature type="signal peptide" evidence="7">
    <location>
        <begin position="1"/>
        <end position="19"/>
    </location>
</feature>
<dbReference type="InterPro" id="IPR009003">
    <property type="entry name" value="Peptidase_S1_PA"/>
</dbReference>
<evidence type="ECO:0000256" key="5">
    <source>
        <dbReference type="ARBA" id="ARBA00023157"/>
    </source>
</evidence>
<dbReference type="Proteomes" id="UP001165083">
    <property type="component" value="Unassembled WGS sequence"/>
</dbReference>
<evidence type="ECO:0000256" key="3">
    <source>
        <dbReference type="ARBA" id="ARBA00022729"/>
    </source>
</evidence>
<evidence type="ECO:0000259" key="8">
    <source>
        <dbReference type="PROSITE" id="PS50240"/>
    </source>
</evidence>
<sequence>MKAISTIAVAPIVISSVVANSESAVRRLILGGGVIPSGTKTYTTGIRSTIDGDSYCGGSLISPTHVLTTTMCTTHQVPNFVSVGTHYINGTQDGEQIKVVGVQNHTYYNQSSGANDFALLTLEKPSKFTPVKLPNPDDSDIKPGMWSKVIGWGDTSFPNGTTSYELQGVSVGNVEQR</sequence>
<accession>A0A9W6WQV6</accession>
<proteinExistence type="predicted"/>
<dbReference type="AlphaFoldDB" id="A0A9W6WQV6"/>
<dbReference type="GO" id="GO:0004252">
    <property type="term" value="F:serine-type endopeptidase activity"/>
    <property type="evidence" value="ECO:0007669"/>
    <property type="project" value="InterPro"/>
</dbReference>
<dbReference type="GO" id="GO:0005576">
    <property type="term" value="C:extracellular region"/>
    <property type="evidence" value="ECO:0007669"/>
    <property type="project" value="UniProtKB-SubCell"/>
</dbReference>
<keyword evidence="2" id="KW-0964">Secreted</keyword>
<keyword evidence="6" id="KW-0325">Glycoprotein</keyword>
<dbReference type="InterPro" id="IPR043504">
    <property type="entry name" value="Peptidase_S1_PA_chymotrypsin"/>
</dbReference>
<reference evidence="9" key="1">
    <citation type="submission" date="2023-04" db="EMBL/GenBank/DDBJ databases">
        <title>Phytophthora lilii NBRC 32176.</title>
        <authorList>
            <person name="Ichikawa N."/>
            <person name="Sato H."/>
            <person name="Tonouchi N."/>
        </authorList>
    </citation>
    <scope>NUCLEOTIDE SEQUENCE</scope>
    <source>
        <strain evidence="9">NBRC 32176</strain>
    </source>
</reference>
<evidence type="ECO:0000256" key="7">
    <source>
        <dbReference type="SAM" id="SignalP"/>
    </source>
</evidence>
<dbReference type="PROSITE" id="PS50240">
    <property type="entry name" value="TRYPSIN_DOM"/>
    <property type="match status" value="1"/>
</dbReference>
<gene>
    <name evidence="9" type="ORF">Plil01_000454700</name>
</gene>
<name>A0A9W6WQV6_9STRA</name>
<evidence type="ECO:0000256" key="6">
    <source>
        <dbReference type="ARBA" id="ARBA00023180"/>
    </source>
</evidence>
<keyword evidence="3 7" id="KW-0732">Signal</keyword>
<evidence type="ECO:0000256" key="4">
    <source>
        <dbReference type="ARBA" id="ARBA00023026"/>
    </source>
</evidence>